<dbReference type="InterPro" id="IPR004846">
    <property type="entry name" value="T2SS/T3SS_dom"/>
</dbReference>
<evidence type="ECO:0000313" key="5">
    <source>
        <dbReference type="EMBL" id="RXH54339.1"/>
    </source>
</evidence>
<dbReference type="EMBL" id="RDSM01000004">
    <property type="protein sequence ID" value="RXH54339.1"/>
    <property type="molecule type" value="Genomic_DNA"/>
</dbReference>
<dbReference type="PANTHER" id="PTHR30332">
    <property type="entry name" value="PROBABLE GENERAL SECRETION PATHWAY PROTEIN D"/>
    <property type="match status" value="1"/>
</dbReference>
<name>A0A4Q0SXZ6_9BACT</name>
<dbReference type="Pfam" id="PF13629">
    <property type="entry name" value="T2SS-T3SS_pil_N"/>
    <property type="match status" value="1"/>
</dbReference>
<evidence type="ECO:0000259" key="4">
    <source>
        <dbReference type="Pfam" id="PF13629"/>
    </source>
</evidence>
<dbReference type="PRINTS" id="PR00811">
    <property type="entry name" value="BCTERIALGSPD"/>
</dbReference>
<dbReference type="PANTHER" id="PTHR30332:SF17">
    <property type="entry name" value="TYPE IV PILIATION SYSTEM PROTEIN DR_0774-RELATED"/>
    <property type="match status" value="1"/>
</dbReference>
<evidence type="ECO:0000313" key="6">
    <source>
        <dbReference type="Proteomes" id="UP000289437"/>
    </source>
</evidence>
<dbReference type="GO" id="GO:0009306">
    <property type="term" value="P:protein secretion"/>
    <property type="evidence" value="ECO:0007669"/>
    <property type="project" value="InterPro"/>
</dbReference>
<dbReference type="InterPro" id="IPR032789">
    <property type="entry name" value="T2SS-T3SS_pil_N"/>
</dbReference>
<evidence type="ECO:0000259" key="3">
    <source>
        <dbReference type="Pfam" id="PF00263"/>
    </source>
</evidence>
<dbReference type="GO" id="GO:0015627">
    <property type="term" value="C:type II protein secretion system complex"/>
    <property type="evidence" value="ECO:0007669"/>
    <property type="project" value="TreeGrafter"/>
</dbReference>
<protein>
    <submittedName>
        <fullName evidence="5">Type II/IV secretion system secretin RcpA/CpaC, associated with Flp pilus assembly</fullName>
    </submittedName>
</protein>
<comment type="caution">
    <text evidence="5">The sequence shown here is derived from an EMBL/GenBank/DDBJ whole genome shotgun (WGS) entry which is preliminary data.</text>
</comment>
<dbReference type="Pfam" id="PF00263">
    <property type="entry name" value="Secretin"/>
    <property type="match status" value="1"/>
</dbReference>
<evidence type="ECO:0000256" key="1">
    <source>
        <dbReference type="RuleBase" id="RU004003"/>
    </source>
</evidence>
<reference evidence="6" key="2">
    <citation type="submission" date="2019-02" db="EMBL/GenBank/DDBJ databases">
        <title>Granulicella sibirica sp. nov., a psychrotolerant acidobacterium isolated from an organic soil layer in forested tundra, West Siberia.</title>
        <authorList>
            <person name="Oshkin I.Y."/>
            <person name="Kulichevskaya I.S."/>
            <person name="Rijpstra W.I.C."/>
            <person name="Sinninghe Damste J.S."/>
            <person name="Rakitin A.L."/>
            <person name="Ravin N.V."/>
            <person name="Dedysh S.N."/>
        </authorList>
    </citation>
    <scope>NUCLEOTIDE SEQUENCE [LARGE SCALE GENOMIC DNA]</scope>
    <source>
        <strain evidence="6">AF10</strain>
    </source>
</reference>
<gene>
    <name evidence="5" type="ORF">GRAN_4635</name>
</gene>
<feature type="region of interest" description="Disordered" evidence="2">
    <location>
        <begin position="416"/>
        <end position="444"/>
    </location>
</feature>
<feature type="domain" description="Pilus formation protein N-terminal" evidence="4">
    <location>
        <begin position="53"/>
        <end position="111"/>
    </location>
</feature>
<proteinExistence type="inferred from homology"/>
<evidence type="ECO:0000256" key="2">
    <source>
        <dbReference type="SAM" id="MobiDB-lite"/>
    </source>
</evidence>
<feature type="domain" description="Type II/III secretion system secretin-like" evidence="3">
    <location>
        <begin position="247"/>
        <end position="411"/>
    </location>
</feature>
<organism evidence="5 6">
    <name type="scientific">Granulicella sibirica</name>
    <dbReference type="NCBI Taxonomy" id="2479048"/>
    <lineage>
        <taxon>Bacteria</taxon>
        <taxon>Pseudomonadati</taxon>
        <taxon>Acidobacteriota</taxon>
        <taxon>Terriglobia</taxon>
        <taxon>Terriglobales</taxon>
        <taxon>Acidobacteriaceae</taxon>
        <taxon>Granulicella</taxon>
    </lineage>
</organism>
<sequence>MIILVSRKLSLLLLLFITPRGIPPSYAQTLPASGGGPTAESYKPQLEAVPSYETLHVIVGRSLVLRRGNPIRRIYIGNPAVLQSFAADPQEIVLTAKTPGTSSLVLWDSRNISSLYTVSSDIDPEGIRKALRQAYPTSSIDVDSLEGRLSLSGIVSSAEASEGAAKLAAVFTKEVANSLRVVAVHGKQVELKLRIVEVDRSKLEQFGVNFSVGGRTAAGISTQQFSDPLNISFFNSKLNLGMQIQDLEQKQILQVLAEPTLTTMSGLPARFLSGGEFPFPVVQGGTANSTAVTIQFRSYGVKVDFTPTVNSDGSIHLKVAPEVSTLDYTNSVTISGFVIPALSTRRAETEVELRDGQTFMLSGLLDHRTTESLSRLPGIANIPLLGQMFRSKNNNRSVVELVVLVTLKIVDPLTETETVGEPKPAVPAMDATTFDQQLAGKPRR</sequence>
<dbReference type="InterPro" id="IPR050810">
    <property type="entry name" value="Bact_Secretion_Sys_Channel"/>
</dbReference>
<reference evidence="5 6" key="1">
    <citation type="submission" date="2018-11" db="EMBL/GenBank/DDBJ databases">
        <authorList>
            <person name="Mardanov A.V."/>
            <person name="Ravin N.V."/>
            <person name="Dedysh S.N."/>
        </authorList>
    </citation>
    <scope>NUCLEOTIDE SEQUENCE [LARGE SCALE GENOMIC DNA]</scope>
    <source>
        <strain evidence="5 6">AF10</strain>
    </source>
</reference>
<dbReference type="Proteomes" id="UP000289437">
    <property type="component" value="Unassembled WGS sequence"/>
</dbReference>
<comment type="similarity">
    <text evidence="1">Belongs to the bacterial secretin family.</text>
</comment>
<dbReference type="AlphaFoldDB" id="A0A4Q0SXZ6"/>
<dbReference type="InterPro" id="IPR001775">
    <property type="entry name" value="GspD/PilQ"/>
</dbReference>
<accession>A0A4Q0SXZ6</accession>
<keyword evidence="6" id="KW-1185">Reference proteome</keyword>